<name>A0A6P6AMZ0_DURZI</name>
<dbReference type="Proteomes" id="UP000515121">
    <property type="component" value="Unplaced"/>
</dbReference>
<proteinExistence type="predicted"/>
<protein>
    <submittedName>
        <fullName evidence="3">Uncharacterized protein LOC111311134</fullName>
    </submittedName>
</protein>
<dbReference type="Pfam" id="PF05097">
    <property type="entry name" value="DUF688"/>
    <property type="match status" value="1"/>
</dbReference>
<dbReference type="GeneID" id="111311134"/>
<dbReference type="PANTHER" id="PTHR33671">
    <property type="entry name" value="N-METHYLTRANSFERASE, PUTATIVE (DUF688)-RELATED"/>
    <property type="match status" value="1"/>
</dbReference>
<gene>
    <name evidence="3" type="primary">LOC111311134</name>
</gene>
<dbReference type="InterPro" id="IPR007789">
    <property type="entry name" value="DUF688"/>
</dbReference>
<dbReference type="OrthoDB" id="767768at2759"/>
<accession>A0A6P6AMZ0</accession>
<evidence type="ECO:0000313" key="3">
    <source>
        <dbReference type="RefSeq" id="XP_022766239.1"/>
    </source>
</evidence>
<reference evidence="3" key="1">
    <citation type="submission" date="2025-08" db="UniProtKB">
        <authorList>
            <consortium name="RefSeq"/>
        </authorList>
    </citation>
    <scope>IDENTIFICATION</scope>
    <source>
        <tissue evidence="3">Fruit stalk</tissue>
    </source>
</reference>
<dbReference type="RefSeq" id="XP_022766239.1">
    <property type="nucleotide sequence ID" value="XM_022910504.1"/>
</dbReference>
<feature type="region of interest" description="Disordered" evidence="1">
    <location>
        <begin position="55"/>
        <end position="100"/>
    </location>
</feature>
<evidence type="ECO:0000313" key="2">
    <source>
        <dbReference type="Proteomes" id="UP000515121"/>
    </source>
</evidence>
<dbReference type="PANTHER" id="PTHR33671:SF1">
    <property type="entry name" value="DUF688 FAMILY PROTEIN"/>
    <property type="match status" value="1"/>
</dbReference>
<evidence type="ECO:0000256" key="1">
    <source>
        <dbReference type="SAM" id="MobiDB-lite"/>
    </source>
</evidence>
<keyword evidence="2" id="KW-1185">Reference proteome</keyword>
<organism evidence="2 3">
    <name type="scientific">Durio zibethinus</name>
    <name type="common">Durian</name>
    <dbReference type="NCBI Taxonomy" id="66656"/>
    <lineage>
        <taxon>Eukaryota</taxon>
        <taxon>Viridiplantae</taxon>
        <taxon>Streptophyta</taxon>
        <taxon>Embryophyta</taxon>
        <taxon>Tracheophyta</taxon>
        <taxon>Spermatophyta</taxon>
        <taxon>Magnoliopsida</taxon>
        <taxon>eudicotyledons</taxon>
        <taxon>Gunneridae</taxon>
        <taxon>Pentapetalae</taxon>
        <taxon>rosids</taxon>
        <taxon>malvids</taxon>
        <taxon>Malvales</taxon>
        <taxon>Malvaceae</taxon>
        <taxon>Helicteroideae</taxon>
        <taxon>Durio</taxon>
    </lineage>
</organism>
<dbReference type="AlphaFoldDB" id="A0A6P6AMZ0"/>
<sequence>MNEAMEKKRPRKLNFNAPLLSTRRTAGGHISDKVSCTNSLVGWKDASNGIPFCWEQAPGQPKNLTRSNNIDEAETTRPKPPPGRWRPPKEATNGDRDRTLKDHYHDHDEGCDADVDDYDNDDTDDVFSDAMEVLSLTEAIDIVEKAEKFHGSSDGLKSKSVEPSDLDGWNLEMSLEHSDCPSPNFIIERFLPDATALAASSALNMSKTKLPYLCNYSDQSPCVSQAVIKRSSFSSPKRCGLEMLLPWRMKHKLFGVKGPIKERSTNIVQPKPDTKPKKLFSSIVAPSGEWRCK</sequence>
<dbReference type="KEGG" id="dzi:111311134"/>
<feature type="compositionally biased region" description="Basic and acidic residues" evidence="1">
    <location>
        <begin position="87"/>
        <end position="100"/>
    </location>
</feature>